<accession>A0A0F9SC30</accession>
<protein>
    <submittedName>
        <fullName evidence="2">Uncharacterized protein</fullName>
    </submittedName>
</protein>
<dbReference type="AlphaFoldDB" id="A0A0F9SC30"/>
<name>A0A0F9SC30_9ZZZZ</name>
<gene>
    <name evidence="2" type="ORF">LCGC14_0792470</name>
</gene>
<reference evidence="2" key="1">
    <citation type="journal article" date="2015" name="Nature">
        <title>Complex archaea that bridge the gap between prokaryotes and eukaryotes.</title>
        <authorList>
            <person name="Spang A."/>
            <person name="Saw J.H."/>
            <person name="Jorgensen S.L."/>
            <person name="Zaremba-Niedzwiedzka K."/>
            <person name="Martijn J."/>
            <person name="Lind A.E."/>
            <person name="van Eijk R."/>
            <person name="Schleper C."/>
            <person name="Guy L."/>
            <person name="Ettema T.J."/>
        </authorList>
    </citation>
    <scope>NUCLEOTIDE SEQUENCE</scope>
</reference>
<evidence type="ECO:0000313" key="2">
    <source>
        <dbReference type="EMBL" id="KKN34566.1"/>
    </source>
</evidence>
<comment type="caution">
    <text evidence="2">The sequence shown here is derived from an EMBL/GenBank/DDBJ whole genome shotgun (WGS) entry which is preliminary data.</text>
</comment>
<feature type="region of interest" description="Disordered" evidence="1">
    <location>
        <begin position="1"/>
        <end position="24"/>
    </location>
</feature>
<evidence type="ECO:0000256" key="1">
    <source>
        <dbReference type="SAM" id="MobiDB-lite"/>
    </source>
</evidence>
<proteinExistence type="predicted"/>
<organism evidence="2">
    <name type="scientific">marine sediment metagenome</name>
    <dbReference type="NCBI Taxonomy" id="412755"/>
    <lineage>
        <taxon>unclassified sequences</taxon>
        <taxon>metagenomes</taxon>
        <taxon>ecological metagenomes</taxon>
    </lineage>
</organism>
<dbReference type="EMBL" id="LAZR01002097">
    <property type="protein sequence ID" value="KKN34566.1"/>
    <property type="molecule type" value="Genomic_DNA"/>
</dbReference>
<sequence>MSLVDFTKLQTTPGGTGPFAPSAQWSGSPDNYKVRLSAAVRRERERLQYLLAMMAFEKKGGFVGFEGNFAQEAREVYEILKSERCAENERGQRGGVR</sequence>